<dbReference type="SUPFAM" id="SSF53850">
    <property type="entry name" value="Periplasmic binding protein-like II"/>
    <property type="match status" value="1"/>
</dbReference>
<dbReference type="GO" id="GO:0140104">
    <property type="term" value="F:molecular carrier activity"/>
    <property type="evidence" value="ECO:0007669"/>
    <property type="project" value="InterPro"/>
</dbReference>
<keyword evidence="5" id="KW-0574">Periplasm</keyword>
<dbReference type="EMBL" id="PDDX01000001">
    <property type="protein sequence ID" value="PHI31838.1"/>
    <property type="molecule type" value="Genomic_DNA"/>
</dbReference>
<evidence type="ECO:0000313" key="10">
    <source>
        <dbReference type="Proteomes" id="UP000373449"/>
    </source>
</evidence>
<dbReference type="CDD" id="cd01005">
    <property type="entry name" value="PBP2_CysP"/>
    <property type="match status" value="1"/>
</dbReference>
<keyword evidence="9" id="KW-1185">Reference proteome</keyword>
<dbReference type="GO" id="GO:0042597">
    <property type="term" value="C:periplasmic space"/>
    <property type="evidence" value="ECO:0007669"/>
    <property type="project" value="UniProtKB-SubCell"/>
</dbReference>
<reference evidence="7" key="1">
    <citation type="submission" date="2017-09" db="EMBL/GenBank/DDBJ databases">
        <title>FDA dAtabase for Regulatory Grade micrObial Sequences (FDA-ARGOS): Supporting development and validation of Infectious Disease Dx tests.</title>
        <authorList>
            <person name="Minogue T."/>
            <person name="Wolcott M."/>
            <person name="Wasieloski L."/>
            <person name="Aguilar W."/>
            <person name="Moore D."/>
            <person name="Tallon L.J."/>
            <person name="Sadzewicz L."/>
            <person name="Ott S."/>
            <person name="Zhao X."/>
            <person name="Nagaraj S."/>
            <person name="Vavikolanu K."/>
            <person name="Aluvathingal J."/>
            <person name="Nadendla S."/>
            <person name="Sichtig H."/>
        </authorList>
    </citation>
    <scope>NUCLEOTIDE SEQUENCE</scope>
    <source>
        <strain evidence="7">FDAARGOS_387</strain>
    </source>
</reference>
<dbReference type="EMBL" id="CAADJA010000002">
    <property type="protein sequence ID" value="VFS52844.1"/>
    <property type="molecule type" value="Genomic_DNA"/>
</dbReference>
<proteinExistence type="inferred from homology"/>
<dbReference type="NCBIfam" id="TIGR00971">
    <property type="entry name" value="3a0106s03"/>
    <property type="match status" value="1"/>
</dbReference>
<dbReference type="OrthoDB" id="9802127at2"/>
<evidence type="ECO:0000256" key="2">
    <source>
        <dbReference type="ARBA" id="ARBA00006099"/>
    </source>
</evidence>
<comment type="subcellular location">
    <subcellularLocation>
        <location evidence="1">Periplasm</location>
    </subcellularLocation>
</comment>
<keyword evidence="4 6" id="KW-0732">Signal</keyword>
<evidence type="ECO:0000256" key="5">
    <source>
        <dbReference type="ARBA" id="ARBA00022764"/>
    </source>
</evidence>
<dbReference type="PANTHER" id="PTHR30368">
    <property type="entry name" value="SULFATE-BINDING PROTEIN"/>
    <property type="match status" value="1"/>
</dbReference>
<dbReference type="Pfam" id="PF13531">
    <property type="entry name" value="SBP_bac_11"/>
    <property type="match status" value="1"/>
</dbReference>
<reference evidence="8 10" key="3">
    <citation type="submission" date="2019-03" db="EMBL/GenBank/DDBJ databases">
        <authorList>
            <consortium name="Pathogen Informatics"/>
        </authorList>
    </citation>
    <scope>NUCLEOTIDE SEQUENCE [LARGE SCALE GENOMIC DNA]</scope>
    <source>
        <strain evidence="8 10">NCTC12282</strain>
    </source>
</reference>
<dbReference type="AlphaFoldDB" id="A0A2C6DNC4"/>
<evidence type="ECO:0000313" key="9">
    <source>
        <dbReference type="Proteomes" id="UP000224974"/>
    </source>
</evidence>
<feature type="chain" id="PRO_5036036636" evidence="6">
    <location>
        <begin position="23"/>
        <end position="335"/>
    </location>
</feature>
<dbReference type="Gene3D" id="3.40.190.10">
    <property type="entry name" value="Periplasmic binding protein-like II"/>
    <property type="match status" value="2"/>
</dbReference>
<dbReference type="NCBIfam" id="NF008022">
    <property type="entry name" value="PRK10752.1"/>
    <property type="match status" value="1"/>
</dbReference>
<evidence type="ECO:0000256" key="6">
    <source>
        <dbReference type="SAM" id="SignalP"/>
    </source>
</evidence>
<dbReference type="Proteomes" id="UP000224974">
    <property type="component" value="Unassembled WGS sequence"/>
</dbReference>
<dbReference type="STRING" id="1111728.GCA_000427805_03234"/>
<evidence type="ECO:0000313" key="7">
    <source>
        <dbReference type="EMBL" id="PHI31838.1"/>
    </source>
</evidence>
<dbReference type="NCBIfam" id="NF008106">
    <property type="entry name" value="PRK10852.1"/>
    <property type="match status" value="1"/>
</dbReference>
<dbReference type="PANTHER" id="PTHR30368:SF1">
    <property type="entry name" value="THIOSULFATE-BINDING PROTEIN"/>
    <property type="match status" value="1"/>
</dbReference>
<comment type="similarity">
    <text evidence="2">Belongs to the prokaryotic sulfate-binding protein family.</text>
</comment>
<evidence type="ECO:0000256" key="1">
    <source>
        <dbReference type="ARBA" id="ARBA00004418"/>
    </source>
</evidence>
<evidence type="ECO:0000313" key="8">
    <source>
        <dbReference type="EMBL" id="VFS52844.1"/>
    </source>
</evidence>
<evidence type="ECO:0000256" key="4">
    <source>
        <dbReference type="ARBA" id="ARBA00022729"/>
    </source>
</evidence>
<accession>A0A2C6DNC4</accession>
<reference evidence="9" key="2">
    <citation type="submission" date="2017-09" db="EMBL/GenBank/DDBJ databases">
        <title>FDA dAtabase for Regulatory Grade micrObial Sequences (FDA-ARGOS): Supporting development and validation of Infectious Disease Dx tests.</title>
        <authorList>
            <person name="Minogue T."/>
            <person name="Wolcott M."/>
            <person name="Wasieloski L."/>
            <person name="Aguilar W."/>
            <person name="Moore D."/>
            <person name="Tallon L."/>
            <person name="Sadzewicz L."/>
            <person name="Ott S."/>
            <person name="Zhao X."/>
            <person name="Nagaraj S."/>
            <person name="Vavikolanu K."/>
            <person name="Aluvathingal J."/>
            <person name="Nadendla S."/>
            <person name="Sichtig H."/>
        </authorList>
    </citation>
    <scope>NUCLEOTIDE SEQUENCE [LARGE SCALE GENOMIC DNA]</scope>
    <source>
        <strain evidence="9">FDAARGOS_387</strain>
    </source>
</reference>
<dbReference type="GO" id="GO:1902358">
    <property type="term" value="P:sulfate transmembrane transport"/>
    <property type="evidence" value="ECO:0007669"/>
    <property type="project" value="InterPro"/>
</dbReference>
<dbReference type="Proteomes" id="UP000373449">
    <property type="component" value="Unassembled WGS sequence"/>
</dbReference>
<keyword evidence="3" id="KW-0813">Transport</keyword>
<feature type="signal peptide" evidence="6">
    <location>
        <begin position="1"/>
        <end position="22"/>
    </location>
</feature>
<sequence length="335" mass="37821">MNRKWLKGWVLATLVATGSASAAELLNSSYDISRELFAEINPVFEKQWKKESGEDLTIKQSHAGSSKQALAILQGLKADVVTYNQVTDVQILHDRGNLIPADWQSRLPNNSSPYYSTMAFLVHKGNPKNIRDWNDLVRDDVKLVFPNPKTSGNGRYTYLAAWGATNIADGGDQKKTREWMTRFLQNVAVFDVGGRGATTSFVERGLGDVLISFESEVNNIQKQYGADKYDVIVPPVDILAEFPVAWVDRNVERNGTEKVAKAYLNFLYTPEAQQIFTRYHYRVYDKAAMDAVKSQFPEVKLFNIEDQFGGWEKVMNEHFSTNGILDQLLAEGHKI</sequence>
<evidence type="ECO:0000256" key="3">
    <source>
        <dbReference type="ARBA" id="ARBA00022448"/>
    </source>
</evidence>
<name>A0A2C6DNC4_9GAMM</name>
<dbReference type="InterPro" id="IPR005669">
    <property type="entry name" value="Thiosulph/SO4-bd"/>
</dbReference>
<organism evidence="7 9">
    <name type="scientific">Budvicia aquatica</name>
    <dbReference type="NCBI Taxonomy" id="82979"/>
    <lineage>
        <taxon>Bacteria</taxon>
        <taxon>Pseudomonadati</taxon>
        <taxon>Pseudomonadota</taxon>
        <taxon>Gammaproteobacteria</taxon>
        <taxon>Enterobacterales</taxon>
        <taxon>Budviciaceae</taxon>
        <taxon>Budvicia</taxon>
    </lineage>
</organism>
<protein>
    <submittedName>
        <fullName evidence="7">Sulfate ABC transporter substrate-binding protein</fullName>
    </submittedName>
    <submittedName>
        <fullName evidence="8">Thiosulfate-binding protein</fullName>
    </submittedName>
</protein>
<dbReference type="RefSeq" id="WP_029096757.1">
    <property type="nucleotide sequence ID" value="NZ_CAADJA010000002.1"/>
</dbReference>
<gene>
    <name evidence="8" type="primary">cysP</name>
    <name evidence="7" type="ORF">CRN84_22225</name>
    <name evidence="8" type="ORF">NCTC12282_06052</name>
</gene>